<feature type="domain" description="Neurotransmitter-gated ion-channel ligand-binding" evidence="13">
    <location>
        <begin position="257"/>
        <end position="428"/>
    </location>
</feature>
<proteinExistence type="inferred from homology"/>
<dbReference type="EMBL" id="JBICCN010000330">
    <property type="protein sequence ID" value="KAL3076681.1"/>
    <property type="molecule type" value="Genomic_DNA"/>
</dbReference>
<comment type="caution">
    <text evidence="11">Lacks conserved residue(s) required for the propagation of feature annotation.</text>
</comment>
<evidence type="ECO:0000259" key="13">
    <source>
        <dbReference type="Pfam" id="PF02931"/>
    </source>
</evidence>
<feature type="region of interest" description="Disordered" evidence="12">
    <location>
        <begin position="89"/>
        <end position="200"/>
    </location>
</feature>
<feature type="transmembrane region" description="Helical" evidence="11">
    <location>
        <begin position="529"/>
        <end position="548"/>
    </location>
</feature>
<evidence type="ECO:0000259" key="14">
    <source>
        <dbReference type="Pfam" id="PF02932"/>
    </source>
</evidence>
<evidence type="ECO:0000256" key="3">
    <source>
        <dbReference type="ARBA" id="ARBA00022448"/>
    </source>
</evidence>
<evidence type="ECO:0000313" key="16">
    <source>
        <dbReference type="Proteomes" id="UP001620645"/>
    </source>
</evidence>
<dbReference type="SUPFAM" id="SSF90112">
    <property type="entry name" value="Neurotransmitter-gated ion-channel transmembrane pore"/>
    <property type="match status" value="1"/>
</dbReference>
<keyword evidence="4" id="KW-1003">Cell membrane</keyword>
<comment type="subcellular location">
    <subcellularLocation>
        <location evidence="2">Cell membrane</location>
    </subcellularLocation>
    <subcellularLocation>
        <location evidence="1">Membrane</location>
        <topology evidence="1">Multi-pass membrane protein</topology>
    </subcellularLocation>
</comment>
<feature type="compositionally biased region" description="Basic and acidic residues" evidence="12">
    <location>
        <begin position="567"/>
        <end position="578"/>
    </location>
</feature>
<reference evidence="15 16" key="1">
    <citation type="submission" date="2024-10" db="EMBL/GenBank/DDBJ databases">
        <authorList>
            <person name="Kim D."/>
        </authorList>
    </citation>
    <scope>NUCLEOTIDE SEQUENCE [LARGE SCALE GENOMIC DNA]</scope>
    <source>
        <strain evidence="15">Taebaek</strain>
    </source>
</reference>
<dbReference type="Proteomes" id="UP001620645">
    <property type="component" value="Unassembled WGS sequence"/>
</dbReference>
<protein>
    <submittedName>
        <fullName evidence="15">Uncharacterized protein</fullName>
    </submittedName>
</protein>
<comment type="similarity">
    <text evidence="11">Belongs to the ligand-gated ion channel (TC 1.A.9) family.</text>
</comment>
<dbReference type="InterPro" id="IPR006201">
    <property type="entry name" value="Neur_channel"/>
</dbReference>
<keyword evidence="7 11" id="KW-1133">Transmembrane helix</keyword>
<evidence type="ECO:0000256" key="2">
    <source>
        <dbReference type="ARBA" id="ARBA00004236"/>
    </source>
</evidence>
<dbReference type="Pfam" id="PF02932">
    <property type="entry name" value="Neur_chan_memb"/>
    <property type="match status" value="1"/>
</dbReference>
<dbReference type="Pfam" id="PF02931">
    <property type="entry name" value="Neur_chan_LBD"/>
    <property type="match status" value="1"/>
</dbReference>
<name>A0ABD2IC28_HETSC</name>
<dbReference type="CDD" id="cd19049">
    <property type="entry name" value="LGIC_TM_anion"/>
    <property type="match status" value="1"/>
</dbReference>
<feature type="domain" description="Neurotransmitter-gated ion-channel transmembrane" evidence="14">
    <location>
        <begin position="467"/>
        <end position="622"/>
    </location>
</feature>
<sequence length="769" mass="89486">MPIIQNSDSDRENEKQNLWNLRGNGAKNPFVPGIFQRKTINSLMNRKLNIFRERWTNGGERKMDNPSEEYMEENLGKEMARRMGERHWKKWENGEEEEEEENGKEPGEEEGKTYRKKLEEEEQKWKKPGEEKEWKKPEKEEEKVKKLGEEEKSHRKKPGEEEEEKWKMGQEEGIRFLEEPAASSSTERSAGGREKNLNPFEDTKFDERFPIHNLCGPWNSGRQTSDFEWGEPADKLLRLLNQRTTDGKKGRSNANFKYNMFLAPGQMTGESTNVSIAIYIESMSTFKAQTMDFEMDMYFAMAWYDRRLAHNCTHPLLVAHKSIAERIWTPDLYFLNAKFAYLQEVTMPNFMLVIYPDGLVFKTLRIDVTLSCNMDLQLFPFDRQECPMVIQPFAYIENLVNLSWHVDPPYYPITTNPELKLNDMVITGMRFERCTSPYTLFRGIGVWSCLRGYIVMKRLVLFHLIQTYIPSAMLVSVSWMTFWLDPRASPARITLTITSLLTLTTMSNGARQDLPQVSYIKAMDIWQTFSQALIFLVLLEYSFVSYFFSRRSFDCAHRILRSESAGKMKKQKEERITAEDEEKQMEEGDKEDHYYYDHNQQNDGTKAMEMNNNAHAAIRKRAAVRPKSAVSATLPPKTEAFSSAEFGTPSEGKRRLLCRMSNIREEIMTRMGRNHSEEGILMGLGIMEGEEGMAMPTRKGGGEGQGEEGTSARDRPNPGRGGRHCQQCQWEDERRGRAVDQYSRALFPIIFFSFCAAYWLYYGWLMAKE</sequence>
<evidence type="ECO:0000256" key="12">
    <source>
        <dbReference type="SAM" id="MobiDB-lite"/>
    </source>
</evidence>
<feature type="region of interest" description="Disordered" evidence="12">
    <location>
        <begin position="567"/>
        <end position="588"/>
    </location>
</feature>
<dbReference type="CDD" id="cd18987">
    <property type="entry name" value="LGIC_ECD_anion"/>
    <property type="match status" value="1"/>
</dbReference>
<organism evidence="15 16">
    <name type="scientific">Heterodera schachtii</name>
    <name type="common">Sugarbeet cyst nematode worm</name>
    <name type="synonym">Tylenchus schachtii</name>
    <dbReference type="NCBI Taxonomy" id="97005"/>
    <lineage>
        <taxon>Eukaryota</taxon>
        <taxon>Metazoa</taxon>
        <taxon>Ecdysozoa</taxon>
        <taxon>Nematoda</taxon>
        <taxon>Chromadorea</taxon>
        <taxon>Rhabditida</taxon>
        <taxon>Tylenchina</taxon>
        <taxon>Tylenchomorpha</taxon>
        <taxon>Tylenchoidea</taxon>
        <taxon>Heteroderidae</taxon>
        <taxon>Heteroderinae</taxon>
        <taxon>Heterodera</taxon>
    </lineage>
</organism>
<dbReference type="InterPro" id="IPR018000">
    <property type="entry name" value="Neurotransmitter_ion_chnl_CS"/>
</dbReference>
<keyword evidence="3 11" id="KW-0813">Transport</keyword>
<evidence type="ECO:0000313" key="15">
    <source>
        <dbReference type="EMBL" id="KAL3076681.1"/>
    </source>
</evidence>
<dbReference type="PRINTS" id="PR00253">
    <property type="entry name" value="GABAARECEPTR"/>
</dbReference>
<evidence type="ECO:0000256" key="11">
    <source>
        <dbReference type="RuleBase" id="RU000687"/>
    </source>
</evidence>
<feature type="transmembrane region" description="Helical" evidence="11">
    <location>
        <begin position="459"/>
        <end position="484"/>
    </location>
</feature>
<evidence type="ECO:0000256" key="6">
    <source>
        <dbReference type="ARBA" id="ARBA00022729"/>
    </source>
</evidence>
<keyword evidence="5 11" id="KW-0812">Transmembrane</keyword>
<dbReference type="InterPro" id="IPR038050">
    <property type="entry name" value="Neuro_actylchol_rec"/>
</dbReference>
<accession>A0ABD2IC28</accession>
<dbReference type="GO" id="GO:0005230">
    <property type="term" value="F:extracellular ligand-gated monoatomic ion channel activity"/>
    <property type="evidence" value="ECO:0007669"/>
    <property type="project" value="UniProtKB-ARBA"/>
</dbReference>
<dbReference type="InterPro" id="IPR006202">
    <property type="entry name" value="Neur_chan_lig-bd"/>
</dbReference>
<keyword evidence="16" id="KW-1185">Reference proteome</keyword>
<feature type="region of interest" description="Disordered" evidence="12">
    <location>
        <begin position="696"/>
        <end position="728"/>
    </location>
</feature>
<dbReference type="InterPro" id="IPR036734">
    <property type="entry name" value="Neur_chan_lig-bd_sf"/>
</dbReference>
<dbReference type="InterPro" id="IPR006029">
    <property type="entry name" value="Neurotrans-gated_channel_TM"/>
</dbReference>
<gene>
    <name evidence="15" type="ORF">niasHS_013477</name>
</gene>
<dbReference type="InterPro" id="IPR006028">
    <property type="entry name" value="GABAA/Glycine_rcpt"/>
</dbReference>
<evidence type="ECO:0000256" key="10">
    <source>
        <dbReference type="ARBA" id="ARBA00023303"/>
    </source>
</evidence>
<dbReference type="Gene3D" id="2.70.170.10">
    <property type="entry name" value="Neurotransmitter-gated ion-channel ligand-binding domain"/>
    <property type="match status" value="1"/>
</dbReference>
<feature type="compositionally biased region" description="Basic and acidic residues" evidence="12">
    <location>
        <begin position="190"/>
        <end position="200"/>
    </location>
</feature>
<dbReference type="PROSITE" id="PS00236">
    <property type="entry name" value="NEUROTR_ION_CHANNEL"/>
    <property type="match status" value="1"/>
</dbReference>
<feature type="compositionally biased region" description="Basic and acidic residues" evidence="12">
    <location>
        <begin position="164"/>
        <end position="178"/>
    </location>
</feature>
<feature type="compositionally biased region" description="Basic and acidic residues" evidence="12">
    <location>
        <begin position="103"/>
        <end position="153"/>
    </location>
</feature>
<evidence type="ECO:0000256" key="9">
    <source>
        <dbReference type="ARBA" id="ARBA00023136"/>
    </source>
</evidence>
<evidence type="ECO:0000256" key="1">
    <source>
        <dbReference type="ARBA" id="ARBA00004141"/>
    </source>
</evidence>
<keyword evidence="6" id="KW-0732">Signal</keyword>
<dbReference type="Gene3D" id="1.20.58.390">
    <property type="entry name" value="Neurotransmitter-gated ion-channel transmembrane domain"/>
    <property type="match status" value="1"/>
</dbReference>
<dbReference type="GO" id="GO:0005886">
    <property type="term" value="C:plasma membrane"/>
    <property type="evidence" value="ECO:0007669"/>
    <property type="project" value="UniProtKB-SubCell"/>
</dbReference>
<evidence type="ECO:0000256" key="8">
    <source>
        <dbReference type="ARBA" id="ARBA00023065"/>
    </source>
</evidence>
<evidence type="ECO:0000256" key="4">
    <source>
        <dbReference type="ARBA" id="ARBA00022475"/>
    </source>
</evidence>
<dbReference type="AlphaFoldDB" id="A0ABD2IC28"/>
<keyword evidence="9 11" id="KW-0472">Membrane</keyword>
<keyword evidence="8 11" id="KW-0406">Ion transport</keyword>
<dbReference type="InterPro" id="IPR036719">
    <property type="entry name" value="Neuro-gated_channel_TM_sf"/>
</dbReference>
<dbReference type="PANTHER" id="PTHR18945">
    <property type="entry name" value="NEUROTRANSMITTER GATED ION CHANNEL"/>
    <property type="match status" value="1"/>
</dbReference>
<comment type="caution">
    <text evidence="15">The sequence shown here is derived from an EMBL/GenBank/DDBJ whole genome shotgun (WGS) entry which is preliminary data.</text>
</comment>
<dbReference type="PRINTS" id="PR00252">
    <property type="entry name" value="NRIONCHANNEL"/>
</dbReference>
<evidence type="ECO:0000256" key="5">
    <source>
        <dbReference type="ARBA" id="ARBA00022692"/>
    </source>
</evidence>
<keyword evidence="10 11" id="KW-0407">Ion channel</keyword>
<evidence type="ECO:0000256" key="7">
    <source>
        <dbReference type="ARBA" id="ARBA00022989"/>
    </source>
</evidence>
<dbReference type="SUPFAM" id="SSF63712">
    <property type="entry name" value="Nicotinic receptor ligand binding domain-like"/>
    <property type="match status" value="1"/>
</dbReference>
<feature type="transmembrane region" description="Helical" evidence="11">
    <location>
        <begin position="745"/>
        <end position="764"/>
    </location>
</feature>